<name>A0A356W987_9PROT</name>
<sequence>MSFHRHRTLYLALLAALFVFVQAHALSHAAEHGDEPHDHYGAACELSVIATDQILLPAAPSEPFVLPPAPGATEPCISVANWTRPPG</sequence>
<proteinExistence type="predicted"/>
<evidence type="ECO:0008006" key="4">
    <source>
        <dbReference type="Google" id="ProtNLM"/>
    </source>
</evidence>
<evidence type="ECO:0000256" key="1">
    <source>
        <dbReference type="SAM" id="SignalP"/>
    </source>
</evidence>
<feature type="chain" id="PRO_5016609889" description="DUF2946 domain-containing protein" evidence="1">
    <location>
        <begin position="26"/>
        <end position="87"/>
    </location>
</feature>
<feature type="non-terminal residue" evidence="2">
    <location>
        <position position="87"/>
    </location>
</feature>
<evidence type="ECO:0000313" key="3">
    <source>
        <dbReference type="Proteomes" id="UP000263957"/>
    </source>
</evidence>
<comment type="caution">
    <text evidence="2">The sequence shown here is derived from an EMBL/GenBank/DDBJ whole genome shotgun (WGS) entry which is preliminary data.</text>
</comment>
<evidence type="ECO:0000313" key="2">
    <source>
        <dbReference type="EMBL" id="HBQ50224.1"/>
    </source>
</evidence>
<reference evidence="2 3" key="1">
    <citation type="journal article" date="2018" name="Nat. Biotechnol.">
        <title>A standardized bacterial taxonomy based on genome phylogeny substantially revises the tree of life.</title>
        <authorList>
            <person name="Parks D.H."/>
            <person name="Chuvochina M."/>
            <person name="Waite D.W."/>
            <person name="Rinke C."/>
            <person name="Skarshewski A."/>
            <person name="Chaumeil P.A."/>
            <person name="Hugenholtz P."/>
        </authorList>
    </citation>
    <scope>NUCLEOTIDE SEQUENCE [LARGE SCALE GENOMIC DNA]</scope>
    <source>
        <strain evidence="2">UBA10378</strain>
    </source>
</reference>
<dbReference type="Proteomes" id="UP000263957">
    <property type="component" value="Unassembled WGS sequence"/>
</dbReference>
<organism evidence="2 3">
    <name type="scientific">Hyphomonas atlantica</name>
    <dbReference type="NCBI Taxonomy" id="1280948"/>
    <lineage>
        <taxon>Bacteria</taxon>
        <taxon>Pseudomonadati</taxon>
        <taxon>Pseudomonadota</taxon>
        <taxon>Alphaproteobacteria</taxon>
        <taxon>Hyphomonadales</taxon>
        <taxon>Hyphomonadaceae</taxon>
        <taxon>Hyphomonas</taxon>
    </lineage>
</organism>
<gene>
    <name evidence="2" type="ORF">DD728_15340</name>
</gene>
<feature type="signal peptide" evidence="1">
    <location>
        <begin position="1"/>
        <end position="25"/>
    </location>
</feature>
<accession>A0A356W987</accession>
<keyword evidence="1" id="KW-0732">Signal</keyword>
<protein>
    <recommendedName>
        <fullName evidence="4">DUF2946 domain-containing protein</fullName>
    </recommendedName>
</protein>
<dbReference type="AlphaFoldDB" id="A0A356W987"/>
<dbReference type="EMBL" id="DOGS01000310">
    <property type="protein sequence ID" value="HBQ50224.1"/>
    <property type="molecule type" value="Genomic_DNA"/>
</dbReference>